<proteinExistence type="predicted"/>
<feature type="transmembrane region" description="Helical" evidence="2">
    <location>
        <begin position="6"/>
        <end position="24"/>
    </location>
</feature>
<dbReference type="RefSeq" id="WP_221574080.1">
    <property type="nucleotide sequence ID" value="NZ_JAIGNK010000003.1"/>
</dbReference>
<comment type="caution">
    <text evidence="3">The sequence shown here is derived from an EMBL/GenBank/DDBJ whole genome shotgun (WGS) entry which is preliminary data.</text>
</comment>
<evidence type="ECO:0000256" key="2">
    <source>
        <dbReference type="SAM" id="Phobius"/>
    </source>
</evidence>
<dbReference type="Proteomes" id="UP000783253">
    <property type="component" value="Unassembled WGS sequence"/>
</dbReference>
<organism evidence="3 4">
    <name type="scientific">Qipengyuania polymorpha</name>
    <dbReference type="NCBI Taxonomy" id="2867234"/>
    <lineage>
        <taxon>Bacteria</taxon>
        <taxon>Pseudomonadati</taxon>
        <taxon>Pseudomonadota</taxon>
        <taxon>Alphaproteobacteria</taxon>
        <taxon>Sphingomonadales</taxon>
        <taxon>Erythrobacteraceae</taxon>
        <taxon>Qipengyuania</taxon>
    </lineage>
</organism>
<evidence type="ECO:0000256" key="1">
    <source>
        <dbReference type="SAM" id="MobiDB-lite"/>
    </source>
</evidence>
<keyword evidence="2" id="KW-1133">Transmembrane helix</keyword>
<dbReference type="EMBL" id="JAIGNK010000003">
    <property type="protein sequence ID" value="MBX7458695.1"/>
    <property type="molecule type" value="Genomic_DNA"/>
</dbReference>
<sequence length="194" mass="21715">MEFLDYLFPLLVVGIVGYVLYKANRNTRVNRRSKSDLANELFANTRISNTGSSGGHVETKPTARFTPAPHHFPVSSYGGSELRAPHGFDIAEPERRTIPDRFQGDWLWEGATEDAAEHRIALRAQSVTYIHALGAEPVVGAYTLTPGDPDEIAVVTQQMDNGEWAFATYLFKLLEGDTKLTNIESMDMRWDRLS</sequence>
<keyword evidence="2" id="KW-0472">Membrane</keyword>
<name>A0ABS7J2Y7_9SPHN</name>
<accession>A0ABS7J2Y7</accession>
<evidence type="ECO:0000313" key="4">
    <source>
        <dbReference type="Proteomes" id="UP000783253"/>
    </source>
</evidence>
<protein>
    <recommendedName>
        <fullName evidence="5">Tim44-like domain-containing protein</fullName>
    </recommendedName>
</protein>
<evidence type="ECO:0008006" key="5">
    <source>
        <dbReference type="Google" id="ProtNLM"/>
    </source>
</evidence>
<keyword evidence="2" id="KW-0812">Transmembrane</keyword>
<evidence type="ECO:0000313" key="3">
    <source>
        <dbReference type="EMBL" id="MBX7458695.1"/>
    </source>
</evidence>
<feature type="region of interest" description="Disordered" evidence="1">
    <location>
        <begin position="49"/>
        <end position="70"/>
    </location>
</feature>
<keyword evidence="4" id="KW-1185">Reference proteome</keyword>
<gene>
    <name evidence="3" type="ORF">K3152_10605</name>
</gene>
<reference evidence="3 4" key="1">
    <citation type="submission" date="2021-08" db="EMBL/GenBank/DDBJ databases">
        <title>Comparative Genomics Analysis of the Genus Qipengyuania Reveals Extensive Genetic Diversity and Metabolic Versatility, Including the Description of Fifteen Novel Species.</title>
        <authorList>
            <person name="Liu Y."/>
        </authorList>
    </citation>
    <scope>NUCLEOTIDE SEQUENCE [LARGE SCALE GENOMIC DNA]</scope>
    <source>
        <strain evidence="3 4">1NDH17</strain>
    </source>
</reference>